<feature type="compositionally biased region" description="Acidic residues" evidence="1">
    <location>
        <begin position="2058"/>
        <end position="2070"/>
    </location>
</feature>
<name>A0AAW3BTR5_9TRYP</name>
<feature type="region of interest" description="Disordered" evidence="1">
    <location>
        <begin position="2000"/>
        <end position="2116"/>
    </location>
</feature>
<sequence length="2116" mass="228127">MATHASKSSDVTAESLYRDVVWPALWKVLQLTPPPSSTPADARAGISGGATEHVRCAHSLQRAVTQALLQLLRAACTDPGTSSMNVISLGVMQEVVSHLLLHPHGTEQATASQIVPEAQKGVLDSATASPTAAAAAVEVERLYLLVCAAIHLSAQMAVAQMAAATTTPTAGTGAAYAATANTAVPPQLPWGVAQASKSVAAGIFALSSSVHSSSFISLPSPIASRAAPSVLGPPSSPMATIAPQLLLQQQQQLNLHHLWFTFLYVYLQQLSSHTPKDTTAYARFFASCGDECRKRLAIAPVLSDEDDDVDDGVGTVGTIMHQSTAASETAALQAWSHVSADLLRDTIARTRFRRAALLFKSFVPHMLTQAPTVTFLLVDVLSEFARSWSVFTRCIPAGCMADDVAHRLARYDARGIVHGNSPASPSHQWQQCIDLLRAYGDRLTLLLGTGTPHGHLVTTALCAVLSALYVLPHTRGTAPVSSAGEASVVAAGTAVGARGKRDEEAAVLEMETAYGQPRRTSTLITVGATATPSVAGESLMSEAEWRLRHYAPFGQLLAYTRILELQKAHLFAVATAQLRVGRSVAQQVEHTRMLALAALYCGVAGWDLTVLMYHFAECPLNPFGGPETPPPALPSSALARYTAAVQQYVEQTHAELIIDLPFTELCAHDGSADGGGSGRSKGPRFRGMRRSGGGYGQQQQQQGLLPHSSSSAIPSRGELHTRRFLRLVHPDPLLLNWRHHLTVAEASVAATATQNRTSTAAIGGGSGSNTTAVPTGVTQSSVTSFSSTAAASGTNSAAGYSNGSSGVPDLLLSPCCLVRDILVSGQCALAADGMRHLAKPRTPRVARTWDASIDALSVNVLLLPRRAYPQHISVAYYVTTLLRRWLQRWEVADQPQQAGQVEVPTVMQLRDEVFRVLSSFVPILSVIQSYMANQSLLVSILARLSWMCRTTAAAATAAVLASAATTTFSNCGVAPPTPNAVFALAEQLLVVFVMPCIRVLPPAPMVYDVMEDILRLFARFSTPDAQTHVVVPYGENAAMPLHMFDWLQALLPSVKFVTAYRTKQQQQQQQQEEAVHGWPPLPLVHPHDALLRTEREALLSQSLKRLNAENLDEYRALLRPILYAEPLLVAHRLFIQAVGYNNNFLDVHTRLLRGLPGAVLMLVVQQGLVLMARYAAEEKITEANGESRVAILAVFVATLWRDNLDAVDGVLLVRRVELALRSDSSDEILLGTELCKALLAVMTHRTLEHEEKYNPAQLKALAYTPSTTSFFGRGAMTSFRVRYWKDTASSAQLLLSPVDVFVGARQALLTALQQPCLVPIQGEKEGEDDEENEKQPASAAPSEHRLTLGQQTLLHLCRLQSRIYELQRDFDGGAELILLSSAGRYNTINDMLVALEELSPPPTERPVLERLCICIHQVALPHMASLIEAQQRRKFEWASASTSNGGAVPSDAVYSIPAPTFSRVVAAVDKPALPPIAQLLQYFTAAHFEYTPDPYDAARCEWRQCMERARSLTSQSLRDNKSSGTVSGRRAASIVTWLNAEAKNIDTEESMHKHQHNSSTAARVALLELIQRELIPSTAALASEADDRLVELAGSYLLPRAVLNLREAATVAAFFTWLFEEATSAAEPAAAAGQDEAKQTRWSLRCRAIDLALTFVAAAFTYFVGFTDDECKRLGCVLQHLLQIPALSAHYQRLDAAARLSPFLLKYIQALSFRAKPGSEATAAVGGGAQVLGDKNALTEAAAAPSKNAVCDADAATHGGRAAVNSGGLRTVTSAVFEGFLQLPHARLTNAYDANSSERATPVSLLSLAMARGLVSSAEQSNESLSAASTAADAAPGTLSAVPLQFESYLIRAMIQLLTHEEDVPAYAHRNLFLVLEQLDKSTFPATLCAVDLLIRAVEPHASKTKSYYALASAVLKLLRGNRRHRRELQHTIAALRHGEESAALTTLQAVRDEEDGSAMPQVRMAAAACHGQWRLNEHYMRQLLQNEAAVLLEDAQVRHRVDEDSEEGEGNEESTNDSQEENNAADAVSCSSDDDGQDVNVEGMSDDLSAAASAQESGEEDEENDDSGSGEDASCLGSEEDDDEEHDDGNDQDEYVKSDDGEDASPAPRKRRLEQ</sequence>
<evidence type="ECO:0000313" key="2">
    <source>
        <dbReference type="EMBL" id="KAL0505916.1"/>
    </source>
</evidence>
<dbReference type="EMBL" id="JBAMZJ010000022">
    <property type="protein sequence ID" value="KAL0526105.1"/>
    <property type="molecule type" value="Genomic_DNA"/>
</dbReference>
<evidence type="ECO:0008006" key="6">
    <source>
        <dbReference type="Google" id="ProtNLM"/>
    </source>
</evidence>
<feature type="region of interest" description="Disordered" evidence="1">
    <location>
        <begin position="1323"/>
        <end position="1344"/>
    </location>
</feature>
<organism evidence="3 5">
    <name type="scientific">Leishmania shawi</name>
    <dbReference type="NCBI Taxonomy" id="5680"/>
    <lineage>
        <taxon>Eukaryota</taxon>
        <taxon>Discoba</taxon>
        <taxon>Euglenozoa</taxon>
        <taxon>Kinetoplastea</taxon>
        <taxon>Metakinetoplastina</taxon>
        <taxon>Trypanosomatida</taxon>
        <taxon>Trypanosomatidae</taxon>
        <taxon>Leishmaniinae</taxon>
        <taxon>Leishmania</taxon>
        <taxon>Leishmania guyanensis species complex</taxon>
    </lineage>
</organism>
<evidence type="ECO:0000313" key="4">
    <source>
        <dbReference type="Proteomes" id="UP001443563"/>
    </source>
</evidence>
<evidence type="ECO:0000256" key="1">
    <source>
        <dbReference type="SAM" id="MobiDB-lite"/>
    </source>
</evidence>
<feature type="compositionally biased region" description="Acidic residues" evidence="1">
    <location>
        <begin position="2004"/>
        <end position="2021"/>
    </location>
</feature>
<protein>
    <recommendedName>
        <fullName evidence="6">Non-specific serine/threonine protein kinase</fullName>
    </recommendedName>
</protein>
<keyword evidence="4" id="KW-1185">Reference proteome</keyword>
<reference evidence="3 4" key="1">
    <citation type="submission" date="2024-02" db="EMBL/GenBank/DDBJ databases">
        <title>FIRST GENOME SEQUENCES OF Leishmania (Viannia) shawi, Leishmania (Viannia) lindenbergi AND Leishmania (Viannia) utingensis.</title>
        <authorList>
            <person name="Resadore F."/>
            <person name="Custodio M.G.F."/>
            <person name="Boite M.C."/>
            <person name="Cupolillo E."/>
            <person name="Ferreira G.E.M."/>
        </authorList>
    </citation>
    <scope>NUCLEOTIDE SEQUENCE</scope>
    <source>
        <strain evidence="2 4">MCEB/BR/1984/M8408</strain>
        <strain evidence="3">MHOM/BR/2013/18 LTA MLF</strain>
    </source>
</reference>
<proteinExistence type="predicted"/>
<gene>
    <name evidence="2" type="ORF">Q4I29_003421</name>
    <name evidence="3" type="ORF">Q4I32_003492</name>
</gene>
<evidence type="ECO:0000313" key="5">
    <source>
        <dbReference type="Proteomes" id="UP001500493"/>
    </source>
</evidence>
<comment type="caution">
    <text evidence="3">The sequence shown here is derived from an EMBL/GenBank/DDBJ whole genome shotgun (WGS) entry which is preliminary data.</text>
</comment>
<feature type="compositionally biased region" description="Acidic residues" evidence="1">
    <location>
        <begin position="2079"/>
        <end position="2094"/>
    </location>
</feature>
<evidence type="ECO:0000313" key="3">
    <source>
        <dbReference type="EMBL" id="KAL0526105.1"/>
    </source>
</evidence>
<dbReference type="Proteomes" id="UP001500493">
    <property type="component" value="Unassembled WGS sequence"/>
</dbReference>
<dbReference type="EMBL" id="JBAMZM010000022">
    <property type="protein sequence ID" value="KAL0505916.1"/>
    <property type="molecule type" value="Genomic_DNA"/>
</dbReference>
<accession>A0AAW3BTR5</accession>
<dbReference type="Proteomes" id="UP001443563">
    <property type="component" value="Unassembled WGS sequence"/>
</dbReference>
<feature type="region of interest" description="Disordered" evidence="1">
    <location>
        <begin position="670"/>
        <end position="713"/>
    </location>
</feature>